<evidence type="ECO:0000313" key="1">
    <source>
        <dbReference type="EMBL" id="JAD67728.1"/>
    </source>
</evidence>
<organism evidence="1">
    <name type="scientific">Arundo donax</name>
    <name type="common">Giant reed</name>
    <name type="synonym">Donax arundinaceus</name>
    <dbReference type="NCBI Taxonomy" id="35708"/>
    <lineage>
        <taxon>Eukaryota</taxon>
        <taxon>Viridiplantae</taxon>
        <taxon>Streptophyta</taxon>
        <taxon>Embryophyta</taxon>
        <taxon>Tracheophyta</taxon>
        <taxon>Spermatophyta</taxon>
        <taxon>Magnoliopsida</taxon>
        <taxon>Liliopsida</taxon>
        <taxon>Poales</taxon>
        <taxon>Poaceae</taxon>
        <taxon>PACMAD clade</taxon>
        <taxon>Arundinoideae</taxon>
        <taxon>Arundineae</taxon>
        <taxon>Arundo</taxon>
    </lineage>
</organism>
<dbReference type="EMBL" id="GBRH01230167">
    <property type="protein sequence ID" value="JAD67728.1"/>
    <property type="molecule type" value="Transcribed_RNA"/>
</dbReference>
<protein>
    <submittedName>
        <fullName evidence="1">Uncharacterized protein</fullName>
    </submittedName>
</protein>
<sequence length="36" mass="4074">MPCMVTWDMLRKLSSLFPEKVQVHSIAPYSCVVCSS</sequence>
<name>A0A0A9BZU7_ARUDO</name>
<proteinExistence type="predicted"/>
<reference evidence="1" key="1">
    <citation type="submission" date="2014-09" db="EMBL/GenBank/DDBJ databases">
        <authorList>
            <person name="Magalhaes I.L.F."/>
            <person name="Oliveira U."/>
            <person name="Santos F.R."/>
            <person name="Vidigal T.H.D.A."/>
            <person name="Brescovit A.D."/>
            <person name="Santos A.J."/>
        </authorList>
    </citation>
    <scope>NUCLEOTIDE SEQUENCE</scope>
    <source>
        <tissue evidence="1">Shoot tissue taken approximately 20 cm above the soil surface</tissue>
    </source>
</reference>
<accession>A0A0A9BZU7</accession>
<dbReference type="AlphaFoldDB" id="A0A0A9BZU7"/>
<reference evidence="1" key="2">
    <citation type="journal article" date="2015" name="Data Brief">
        <title>Shoot transcriptome of the giant reed, Arundo donax.</title>
        <authorList>
            <person name="Barrero R.A."/>
            <person name="Guerrero F.D."/>
            <person name="Moolhuijzen P."/>
            <person name="Goolsby J.A."/>
            <person name="Tidwell J."/>
            <person name="Bellgard S.E."/>
            <person name="Bellgard M.I."/>
        </authorList>
    </citation>
    <scope>NUCLEOTIDE SEQUENCE</scope>
    <source>
        <tissue evidence="1">Shoot tissue taken approximately 20 cm above the soil surface</tissue>
    </source>
</reference>